<dbReference type="Gene3D" id="3.10.560.10">
    <property type="entry name" value="Outer membrane lipoprotein wza domain like"/>
    <property type="match status" value="2"/>
</dbReference>
<dbReference type="OrthoDB" id="9808948at2"/>
<organism evidence="3 4">
    <name type="scientific">Caballeronia pedi</name>
    <dbReference type="NCBI Taxonomy" id="1777141"/>
    <lineage>
        <taxon>Bacteria</taxon>
        <taxon>Pseudomonadati</taxon>
        <taxon>Pseudomonadota</taxon>
        <taxon>Betaproteobacteria</taxon>
        <taxon>Burkholderiales</taxon>
        <taxon>Burkholderiaceae</taxon>
        <taxon>Caballeronia</taxon>
    </lineage>
</organism>
<accession>A0A158D093</accession>
<dbReference type="RefSeq" id="WP_061178404.1">
    <property type="nucleotide sequence ID" value="NZ_FCOE02000028.1"/>
</dbReference>
<dbReference type="PANTHER" id="PTHR33619">
    <property type="entry name" value="POLYSACCHARIDE EXPORT PROTEIN GFCE-RELATED"/>
    <property type="match status" value="1"/>
</dbReference>
<evidence type="ECO:0000313" key="4">
    <source>
        <dbReference type="Proteomes" id="UP000054911"/>
    </source>
</evidence>
<protein>
    <submittedName>
        <fullName evidence="3">Polysaccharide export protein</fullName>
    </submittedName>
</protein>
<dbReference type="InterPro" id="IPR049712">
    <property type="entry name" value="Poly_export"/>
</dbReference>
<dbReference type="InterPro" id="IPR003715">
    <property type="entry name" value="Poly_export_N"/>
</dbReference>
<keyword evidence="1" id="KW-0732">Signal</keyword>
<dbReference type="Proteomes" id="UP000054911">
    <property type="component" value="Unassembled WGS sequence"/>
</dbReference>
<comment type="caution">
    <text evidence="3">The sequence shown here is derived from an EMBL/GenBank/DDBJ whole genome shotgun (WGS) entry which is preliminary data.</text>
</comment>
<dbReference type="STRING" id="1777141.AWB80_06072"/>
<keyword evidence="4" id="KW-1185">Reference proteome</keyword>
<gene>
    <name evidence="3" type="ORF">AWB80_06072</name>
</gene>
<dbReference type="EMBL" id="FCOE02000028">
    <property type="protein sequence ID" value="SAK87636.1"/>
    <property type="molecule type" value="Genomic_DNA"/>
</dbReference>
<name>A0A158D093_9BURK</name>
<reference evidence="3" key="1">
    <citation type="submission" date="2016-01" db="EMBL/GenBank/DDBJ databases">
        <authorList>
            <person name="Peeters C."/>
        </authorList>
    </citation>
    <scope>NUCLEOTIDE SEQUENCE [LARGE SCALE GENOMIC DNA]</scope>
    <source>
        <strain evidence="3">LMG 29323</strain>
    </source>
</reference>
<dbReference type="Gene3D" id="3.30.1950.10">
    <property type="entry name" value="wza like domain"/>
    <property type="match status" value="1"/>
</dbReference>
<dbReference type="GO" id="GO:0015159">
    <property type="term" value="F:polysaccharide transmembrane transporter activity"/>
    <property type="evidence" value="ECO:0007669"/>
    <property type="project" value="InterPro"/>
</dbReference>
<dbReference type="Pfam" id="PF02563">
    <property type="entry name" value="Poly_export"/>
    <property type="match status" value="1"/>
</dbReference>
<sequence>MKSTDLRRDRFARWLPSSTRAAALLLAVSGALALQGCGLPRSGPLRSEVDAARDNSSIVLVPVTEELARASRGPGRASFPAEFLGAAPFEYERLAPGDGVQVTLWEHGGLGLFAAGDQGSSNLGEQIVDRAGDIHLPYIGKVRAQGLTPAQVRDAIMRRVSRLVVGADVSVQATPRRGQTITVQGDLKKPGVYPLGQDTERLSGVLGLAAPNQTNPEQLSVTVRRNSVAGSVRLADIYSNPAEDVALRPGDSIVVNDVVERLTVLGAAGVQGRVKLSKRNYSVLDALGDSRGLNDSLANPRAVYLLRRPALPENVEPADTRPQVYQFDFTQPGQIVLAGEFVVRDGDAILISDAPFTQVQKLLSTFSATLGTARSVSALSN</sequence>
<dbReference type="AlphaFoldDB" id="A0A158D093"/>
<evidence type="ECO:0000259" key="2">
    <source>
        <dbReference type="Pfam" id="PF02563"/>
    </source>
</evidence>
<proteinExistence type="predicted"/>
<feature type="domain" description="Polysaccharide export protein N-terminal" evidence="2">
    <location>
        <begin position="93"/>
        <end position="172"/>
    </location>
</feature>
<evidence type="ECO:0000313" key="3">
    <source>
        <dbReference type="EMBL" id="SAK87636.1"/>
    </source>
</evidence>
<dbReference type="PANTHER" id="PTHR33619:SF3">
    <property type="entry name" value="POLYSACCHARIDE EXPORT PROTEIN GFCE-RELATED"/>
    <property type="match status" value="1"/>
</dbReference>
<evidence type="ECO:0000256" key="1">
    <source>
        <dbReference type="ARBA" id="ARBA00022729"/>
    </source>
</evidence>